<proteinExistence type="predicted"/>
<evidence type="ECO:0000313" key="2">
    <source>
        <dbReference type="EMBL" id="KAF7576158.1"/>
    </source>
</evidence>
<dbReference type="EMBL" id="NQIK02000001">
    <property type="protein sequence ID" value="KAF7576158.1"/>
    <property type="molecule type" value="Genomic_DNA"/>
</dbReference>
<dbReference type="Proteomes" id="UP000245464">
    <property type="component" value="Chromosome 1"/>
</dbReference>
<organism evidence="2 4">
    <name type="scientific">Pyrenophora tritici-repentis</name>
    <dbReference type="NCBI Taxonomy" id="45151"/>
    <lineage>
        <taxon>Eukaryota</taxon>
        <taxon>Fungi</taxon>
        <taxon>Dikarya</taxon>
        <taxon>Ascomycota</taxon>
        <taxon>Pezizomycotina</taxon>
        <taxon>Dothideomycetes</taxon>
        <taxon>Pleosporomycetidae</taxon>
        <taxon>Pleosporales</taxon>
        <taxon>Pleosporineae</taxon>
        <taxon>Pleosporaceae</taxon>
        <taxon>Pyrenophora</taxon>
    </lineage>
</organism>
<evidence type="ECO:0000313" key="3">
    <source>
        <dbReference type="EMBL" id="KAI1519999.1"/>
    </source>
</evidence>
<evidence type="ECO:0000313" key="5">
    <source>
        <dbReference type="Proteomes" id="UP000249757"/>
    </source>
</evidence>
<keyword evidence="5" id="KW-1185">Reference proteome</keyword>
<comment type="caution">
    <text evidence="2">The sequence shown here is derived from an EMBL/GenBank/DDBJ whole genome shotgun (WGS) entry which is preliminary data.</text>
</comment>
<reference evidence="5" key="4">
    <citation type="journal article" date="2022" name="Microb. Genom.">
        <title>A global pangenome for the wheat fungal pathogen Pyrenophora tritici-repentis and prediction of effector protein structural homology.</title>
        <authorList>
            <person name="Moolhuijzen P.M."/>
            <person name="See P.T."/>
            <person name="Shi G."/>
            <person name="Powell H.R."/>
            <person name="Cockram J."/>
            <person name="Jorgensen L.N."/>
            <person name="Benslimane H."/>
            <person name="Strelkov S.E."/>
            <person name="Turner J."/>
            <person name="Liu Z."/>
            <person name="Moffat C.S."/>
        </authorList>
    </citation>
    <scope>NUCLEOTIDE SEQUENCE [LARGE SCALE GENOMIC DNA]</scope>
</reference>
<name>A0A5M9LLA1_9PLEO</name>
<reference evidence="3" key="2">
    <citation type="submission" date="2021-05" db="EMBL/GenBank/DDBJ databases">
        <authorList>
            <person name="Moolhuijzen P.M."/>
            <person name="Moffat C.S."/>
        </authorList>
    </citation>
    <scope>NUCLEOTIDE SEQUENCE</scope>
    <source>
        <strain evidence="3">86-124</strain>
    </source>
</reference>
<sequence length="41" mass="4344">MPESYGEYNQYGGRRGAISGQGDHRTGGQGTDGQGRGSRNK</sequence>
<dbReference type="EMBL" id="NRDI02000001">
    <property type="protein sequence ID" value="KAI1519999.1"/>
    <property type="molecule type" value="Genomic_DNA"/>
</dbReference>
<protein>
    <submittedName>
        <fullName evidence="2">Uncharacterized protein</fullName>
    </submittedName>
</protein>
<dbReference type="Proteomes" id="UP000249757">
    <property type="component" value="Unassembled WGS sequence"/>
</dbReference>
<reference evidence="2" key="1">
    <citation type="journal article" date="2018" name="BMC Genomics">
        <title>Comparative genomics of the wheat fungal pathogen Pyrenophora tritici-repentis reveals chromosomal variations and genome plasticity.</title>
        <authorList>
            <person name="Moolhuijzen P."/>
            <person name="See P.T."/>
            <person name="Hane J.K."/>
            <person name="Shi G."/>
            <person name="Liu Z."/>
            <person name="Oliver R.P."/>
            <person name="Moffat C.S."/>
        </authorList>
    </citation>
    <scope>NUCLEOTIDE SEQUENCE [LARGE SCALE GENOMIC DNA]</scope>
    <source>
        <strain evidence="2">M4</strain>
    </source>
</reference>
<evidence type="ECO:0000256" key="1">
    <source>
        <dbReference type="SAM" id="MobiDB-lite"/>
    </source>
</evidence>
<gene>
    <name evidence="3" type="ORF">Ptr86124_000367</name>
    <name evidence="2" type="ORF">PtrM4_003980</name>
</gene>
<dbReference type="AlphaFoldDB" id="A0A5M9LLA1"/>
<feature type="compositionally biased region" description="Gly residues" evidence="1">
    <location>
        <begin position="27"/>
        <end position="41"/>
    </location>
</feature>
<accession>A0A5M9LLA1</accession>
<feature type="region of interest" description="Disordered" evidence="1">
    <location>
        <begin position="1"/>
        <end position="41"/>
    </location>
</feature>
<reference evidence="3" key="3">
    <citation type="journal article" date="2022" name="bioRxiv">
        <title>A global pangenome for the wheat fungal pathogen Pyrenophora tritici-repentis and prediction of effector protein structural homology.</title>
        <authorList>
            <person name="Moolhuijzen P."/>
            <person name="See P.T."/>
            <person name="Shi G."/>
            <person name="Powell H.R."/>
            <person name="Cockram J."/>
            <person name="Jorgensen L.N."/>
            <person name="Benslimane H."/>
            <person name="Strelkov S.E."/>
            <person name="Turner J."/>
            <person name="Liu Z."/>
            <person name="Moffat C.S."/>
        </authorList>
    </citation>
    <scope>NUCLEOTIDE SEQUENCE</scope>
    <source>
        <strain evidence="3">86-124</strain>
    </source>
</reference>
<evidence type="ECO:0000313" key="4">
    <source>
        <dbReference type="Proteomes" id="UP000245464"/>
    </source>
</evidence>